<dbReference type="Pfam" id="PF12706">
    <property type="entry name" value="Lactamase_B_2"/>
    <property type="match status" value="1"/>
</dbReference>
<name>A0ABP7CQU4_9ACTN</name>
<reference evidence="3" key="1">
    <citation type="journal article" date="2019" name="Int. J. Syst. Evol. Microbiol.">
        <title>The Global Catalogue of Microorganisms (GCM) 10K type strain sequencing project: providing services to taxonomists for standard genome sequencing and annotation.</title>
        <authorList>
            <consortium name="The Broad Institute Genomics Platform"/>
            <consortium name="The Broad Institute Genome Sequencing Center for Infectious Disease"/>
            <person name="Wu L."/>
            <person name="Ma J."/>
        </authorList>
    </citation>
    <scope>NUCLEOTIDE SEQUENCE [LARGE SCALE GENOMIC DNA]</scope>
    <source>
        <strain evidence="3">JCM 16548</strain>
    </source>
</reference>
<evidence type="ECO:0000259" key="1">
    <source>
        <dbReference type="Pfam" id="PF12706"/>
    </source>
</evidence>
<feature type="domain" description="Metallo-beta-lactamase" evidence="1">
    <location>
        <begin position="38"/>
        <end position="228"/>
    </location>
</feature>
<comment type="caution">
    <text evidence="2">The sequence shown here is derived from an EMBL/GenBank/DDBJ whole genome shotgun (WGS) entry which is preliminary data.</text>
</comment>
<dbReference type="Proteomes" id="UP001500051">
    <property type="component" value="Unassembled WGS sequence"/>
</dbReference>
<dbReference type="InterPro" id="IPR036866">
    <property type="entry name" value="RibonucZ/Hydroxyglut_hydro"/>
</dbReference>
<sequence>MPVQLTIVGASGSVSGPVSPASSYLVQAPYEGRIFSLLLDLGPGSFGALYRYLDPADLDAVALSHLHPDHCVDVCGLYVAGRYAPTAPWRRIPLYGPGGTPERLQRAYEVDGATEPGLSIAEWFEHRVWAAEQTVGPFTVTVARVAHPVEAYALRVDENTPGGGSLVYTGDTGPTPVLAELARGADLLLSEAAFLGAADNPRDLHLTGADAAAVADAAGVGVLVLTHIPPWHDPEQVRDEARRVTRRPVELAAPGVRWTVGASA</sequence>
<evidence type="ECO:0000313" key="3">
    <source>
        <dbReference type="Proteomes" id="UP001500051"/>
    </source>
</evidence>
<gene>
    <name evidence="2" type="ORF">GCM10022204_05940</name>
</gene>
<accession>A0ABP7CQU4</accession>
<keyword evidence="3" id="KW-1185">Reference proteome</keyword>
<dbReference type="PANTHER" id="PTHR46018:SF4">
    <property type="entry name" value="METALLO-HYDROLASE YHFI-RELATED"/>
    <property type="match status" value="1"/>
</dbReference>
<proteinExistence type="predicted"/>
<dbReference type="InterPro" id="IPR001279">
    <property type="entry name" value="Metallo-B-lactamas"/>
</dbReference>
<evidence type="ECO:0000313" key="2">
    <source>
        <dbReference type="EMBL" id="GAA3693096.1"/>
    </source>
</evidence>
<dbReference type="PANTHER" id="PTHR46018">
    <property type="entry name" value="ZINC PHOSPHODIESTERASE ELAC PROTEIN 1"/>
    <property type="match status" value="1"/>
</dbReference>
<dbReference type="CDD" id="cd07716">
    <property type="entry name" value="RNaseZ_short-form-like_MBL-fold"/>
    <property type="match status" value="1"/>
</dbReference>
<organism evidence="2 3">
    <name type="scientific">Microlunatus aurantiacus</name>
    <dbReference type="NCBI Taxonomy" id="446786"/>
    <lineage>
        <taxon>Bacteria</taxon>
        <taxon>Bacillati</taxon>
        <taxon>Actinomycetota</taxon>
        <taxon>Actinomycetes</taxon>
        <taxon>Propionibacteriales</taxon>
        <taxon>Propionibacteriaceae</taxon>
        <taxon>Microlunatus</taxon>
    </lineage>
</organism>
<dbReference type="Gene3D" id="3.60.15.10">
    <property type="entry name" value="Ribonuclease Z/Hydroxyacylglutathione hydrolase-like"/>
    <property type="match status" value="1"/>
</dbReference>
<dbReference type="SUPFAM" id="SSF56281">
    <property type="entry name" value="Metallo-hydrolase/oxidoreductase"/>
    <property type="match status" value="1"/>
</dbReference>
<protein>
    <submittedName>
        <fullName evidence="2">MBL fold metallo-hydrolase</fullName>
    </submittedName>
</protein>
<dbReference type="EMBL" id="BAAAYX010000002">
    <property type="protein sequence ID" value="GAA3693096.1"/>
    <property type="molecule type" value="Genomic_DNA"/>
</dbReference>